<organism evidence="1 2">
    <name type="scientific">Pelagomonas calceolata</name>
    <dbReference type="NCBI Taxonomy" id="35677"/>
    <lineage>
        <taxon>Eukaryota</taxon>
        <taxon>Sar</taxon>
        <taxon>Stramenopiles</taxon>
        <taxon>Ochrophyta</taxon>
        <taxon>Pelagophyceae</taxon>
        <taxon>Pelagomonadales</taxon>
        <taxon>Pelagomonadaceae</taxon>
        <taxon>Pelagomonas</taxon>
    </lineage>
</organism>
<proteinExistence type="predicted"/>
<evidence type="ECO:0000313" key="1">
    <source>
        <dbReference type="EMBL" id="CAH0373477.1"/>
    </source>
</evidence>
<dbReference type="EMBL" id="CAKKNE010000004">
    <property type="protein sequence ID" value="CAH0373477.1"/>
    <property type="molecule type" value="Genomic_DNA"/>
</dbReference>
<sequence>MANPARRRRTCKGTGERLLRARRCQKLKHTDDCPKGWSLTPLHRCVCDAASIRETLSRPDAIPTQVGRNAHRLLLLPRALPSRCYQGPGSACTGGESLSLDAQEGLLRSFVPDKGAAVSRKSSWLVLAL</sequence>
<dbReference type="Proteomes" id="UP000789595">
    <property type="component" value="Unassembled WGS sequence"/>
</dbReference>
<name>A0A8J2WYG1_9STRA</name>
<comment type="caution">
    <text evidence="1">The sequence shown here is derived from an EMBL/GenBank/DDBJ whole genome shotgun (WGS) entry which is preliminary data.</text>
</comment>
<accession>A0A8J2WYG1</accession>
<keyword evidence="2" id="KW-1185">Reference proteome</keyword>
<reference evidence="1" key="1">
    <citation type="submission" date="2021-11" db="EMBL/GenBank/DDBJ databases">
        <authorList>
            <consortium name="Genoscope - CEA"/>
            <person name="William W."/>
        </authorList>
    </citation>
    <scope>NUCLEOTIDE SEQUENCE</scope>
</reference>
<protein>
    <submittedName>
        <fullName evidence="1">Uncharacterized protein</fullName>
    </submittedName>
</protein>
<evidence type="ECO:0000313" key="2">
    <source>
        <dbReference type="Proteomes" id="UP000789595"/>
    </source>
</evidence>
<gene>
    <name evidence="1" type="ORF">PECAL_4P06810</name>
</gene>
<dbReference type="AlphaFoldDB" id="A0A8J2WYG1"/>